<dbReference type="SMART" id="SM00448">
    <property type="entry name" value="REC"/>
    <property type="match status" value="1"/>
</dbReference>
<dbReference type="InterPro" id="IPR005467">
    <property type="entry name" value="His_kinase_dom"/>
</dbReference>
<dbReference type="Gene3D" id="3.40.50.2300">
    <property type="match status" value="1"/>
</dbReference>
<gene>
    <name evidence="9" type="ORF">BTO16_06530</name>
</gene>
<dbReference type="SMART" id="SM00388">
    <property type="entry name" value="HisKA"/>
    <property type="match status" value="1"/>
</dbReference>
<dbReference type="OrthoDB" id="9811889at2"/>
<evidence type="ECO:0000256" key="2">
    <source>
        <dbReference type="ARBA" id="ARBA00012438"/>
    </source>
</evidence>
<keyword evidence="10" id="KW-1185">Reference proteome</keyword>
<dbReference type="PROSITE" id="PS50110">
    <property type="entry name" value="RESPONSE_REGULATORY"/>
    <property type="match status" value="1"/>
</dbReference>
<dbReference type="InterPro" id="IPR003661">
    <property type="entry name" value="HisK_dim/P_dom"/>
</dbReference>
<keyword evidence="6" id="KW-0812">Transmembrane</keyword>
<dbReference type="Pfam" id="PF02518">
    <property type="entry name" value="HATPase_c"/>
    <property type="match status" value="1"/>
</dbReference>
<proteinExistence type="predicted"/>
<dbReference type="SUPFAM" id="SSF52172">
    <property type="entry name" value="CheY-like"/>
    <property type="match status" value="1"/>
</dbReference>
<dbReference type="InterPro" id="IPR036097">
    <property type="entry name" value="HisK_dim/P_sf"/>
</dbReference>
<evidence type="ECO:0000313" key="10">
    <source>
        <dbReference type="Proteomes" id="UP000239068"/>
    </source>
</evidence>
<evidence type="ECO:0000256" key="1">
    <source>
        <dbReference type="ARBA" id="ARBA00000085"/>
    </source>
</evidence>
<organism evidence="9 10">
    <name type="scientific">Polaribacter glomeratus</name>
    <dbReference type="NCBI Taxonomy" id="102"/>
    <lineage>
        <taxon>Bacteria</taxon>
        <taxon>Pseudomonadati</taxon>
        <taxon>Bacteroidota</taxon>
        <taxon>Flavobacteriia</taxon>
        <taxon>Flavobacteriales</taxon>
        <taxon>Flavobacteriaceae</taxon>
    </lineage>
</organism>
<accession>A0A2S7WXC1</accession>
<dbReference type="InterPro" id="IPR011006">
    <property type="entry name" value="CheY-like_superfamily"/>
</dbReference>
<evidence type="ECO:0000256" key="6">
    <source>
        <dbReference type="SAM" id="Phobius"/>
    </source>
</evidence>
<dbReference type="GO" id="GO:0000155">
    <property type="term" value="F:phosphorelay sensor kinase activity"/>
    <property type="evidence" value="ECO:0007669"/>
    <property type="project" value="InterPro"/>
</dbReference>
<dbReference type="PROSITE" id="PS50109">
    <property type="entry name" value="HIS_KIN"/>
    <property type="match status" value="1"/>
</dbReference>
<evidence type="ECO:0000256" key="5">
    <source>
        <dbReference type="PROSITE-ProRule" id="PRU00169"/>
    </source>
</evidence>
<dbReference type="CDD" id="cd00082">
    <property type="entry name" value="HisKA"/>
    <property type="match status" value="1"/>
</dbReference>
<dbReference type="EC" id="2.7.13.3" evidence="2"/>
<evidence type="ECO:0000256" key="3">
    <source>
        <dbReference type="ARBA" id="ARBA00022553"/>
    </source>
</evidence>
<keyword evidence="3 5" id="KW-0597">Phosphoprotein</keyword>
<evidence type="ECO:0000259" key="7">
    <source>
        <dbReference type="PROSITE" id="PS50109"/>
    </source>
</evidence>
<reference evidence="9 10" key="1">
    <citation type="submission" date="2016-12" db="EMBL/GenBank/DDBJ databases">
        <title>Trade-off between light-utilization and light-protection in marine flavobacteria.</title>
        <authorList>
            <person name="Kumagai Y."/>
            <person name="Yoshizawa S."/>
            <person name="Kogure K."/>
            <person name="Iwasaki W."/>
        </authorList>
    </citation>
    <scope>NUCLEOTIDE SEQUENCE [LARGE SCALE GENOMIC DNA]</scope>
    <source>
        <strain evidence="9 10">ATCC 43844</strain>
    </source>
</reference>
<keyword evidence="6" id="KW-1133">Transmembrane helix</keyword>
<feature type="domain" description="Histidine kinase" evidence="7">
    <location>
        <begin position="199"/>
        <end position="419"/>
    </location>
</feature>
<dbReference type="PRINTS" id="PR00344">
    <property type="entry name" value="BCTRLSENSOR"/>
</dbReference>
<feature type="modified residue" description="4-aspartylphosphate" evidence="5">
    <location>
        <position position="489"/>
    </location>
</feature>
<evidence type="ECO:0000313" key="9">
    <source>
        <dbReference type="EMBL" id="PQJ82250.1"/>
    </source>
</evidence>
<feature type="transmembrane region" description="Helical" evidence="6">
    <location>
        <begin position="149"/>
        <end position="170"/>
    </location>
</feature>
<dbReference type="InterPro" id="IPR001789">
    <property type="entry name" value="Sig_transdc_resp-reg_receiver"/>
</dbReference>
<dbReference type="InterPro" id="IPR004358">
    <property type="entry name" value="Sig_transdc_His_kin-like_C"/>
</dbReference>
<feature type="domain" description="Response regulatory" evidence="8">
    <location>
        <begin position="440"/>
        <end position="554"/>
    </location>
</feature>
<dbReference type="SMART" id="SM00387">
    <property type="entry name" value="HATPase_c"/>
    <property type="match status" value="1"/>
</dbReference>
<dbReference type="Pfam" id="PF00072">
    <property type="entry name" value="Response_reg"/>
    <property type="match status" value="1"/>
</dbReference>
<dbReference type="AlphaFoldDB" id="A0A2S7WXC1"/>
<dbReference type="InterPro" id="IPR036890">
    <property type="entry name" value="HATPase_C_sf"/>
</dbReference>
<name>A0A2S7WXC1_9FLAO</name>
<keyword evidence="4" id="KW-0902">Two-component regulatory system</keyword>
<dbReference type="SUPFAM" id="SSF47384">
    <property type="entry name" value="Homodimeric domain of signal transducing histidine kinase"/>
    <property type="match status" value="1"/>
</dbReference>
<dbReference type="FunFam" id="3.30.565.10:FF:000010">
    <property type="entry name" value="Sensor histidine kinase RcsC"/>
    <property type="match status" value="1"/>
</dbReference>
<dbReference type="Gene3D" id="3.30.565.10">
    <property type="entry name" value="Histidine kinase-like ATPase, C-terminal domain"/>
    <property type="match status" value="1"/>
</dbReference>
<feature type="transmembrane region" description="Helical" evidence="6">
    <location>
        <begin position="111"/>
        <end position="129"/>
    </location>
</feature>
<feature type="transmembrane region" description="Helical" evidence="6">
    <location>
        <begin position="63"/>
        <end position="83"/>
    </location>
</feature>
<dbReference type="Proteomes" id="UP000239068">
    <property type="component" value="Unassembled WGS sequence"/>
</dbReference>
<keyword evidence="9" id="KW-0418">Kinase</keyword>
<keyword evidence="6" id="KW-0472">Membrane</keyword>
<dbReference type="RefSeq" id="WP_105020822.1">
    <property type="nucleotide sequence ID" value="NZ_MSCM01000001.1"/>
</dbReference>
<sequence>MLNHSQRRFNLVFTLSLVNIGFALLCTFLSHKFDFIWLRNYNALNIIAYVLAAYLAKKEKLNAARIVYLLTSSIGLAVISSFVGKNGSVEFVYMFNIGLPFILFSFRRERYLVLLFTLLPLVLWMLLFITDYNLFAIKKLDPITARNVIYPIAISSTISLVIFQLIYYLILNARYFDKIHTKELEALETSNAKSKFLSTMSHEIRTPLNAVIGLSHILGDNNPREDQVQNIEALNYSGKILLNLLNNVLDFSKMQSTNIQLDNIPVDLSAAVKQIKKIHEAACLRKGITMNLEIDDDIPLIWLDIVRFNQVINNLVTNAIKFTDKGTVTLSIKSIHKTKDSLVLLTQIIDTGIGIPKDQHETIWEVFTQASSTTNRLYGGTGLGLPIVKSIIEAMGSQVKIESEINKGSRFYFQLDVKLASDKELHKTTHKKEFNFKEKTVLLVEDNLINIMVAQQILEKVNLKVAIANDGLTAVNMVKEKEYDVVLMDIQMPIMDGYTASKEIRKFNKQIPILALSASVFMEVKDKMEESGMNGFIFKPFEPEDLLNQIENAINT</sequence>
<dbReference type="InterPro" id="IPR003594">
    <property type="entry name" value="HATPase_dom"/>
</dbReference>
<evidence type="ECO:0000256" key="4">
    <source>
        <dbReference type="ARBA" id="ARBA00023012"/>
    </source>
</evidence>
<keyword evidence="9" id="KW-0808">Transferase</keyword>
<dbReference type="CDD" id="cd17546">
    <property type="entry name" value="REC_hyHK_CKI1_RcsC-like"/>
    <property type="match status" value="1"/>
</dbReference>
<dbReference type="Pfam" id="PF00512">
    <property type="entry name" value="HisKA"/>
    <property type="match status" value="1"/>
</dbReference>
<evidence type="ECO:0000259" key="8">
    <source>
        <dbReference type="PROSITE" id="PS50110"/>
    </source>
</evidence>
<feature type="transmembrane region" description="Helical" evidence="6">
    <location>
        <begin position="89"/>
        <end position="106"/>
    </location>
</feature>
<dbReference type="Gene3D" id="1.10.287.130">
    <property type="match status" value="1"/>
</dbReference>
<dbReference type="CDD" id="cd16922">
    <property type="entry name" value="HATPase_EvgS-ArcB-TorS-like"/>
    <property type="match status" value="1"/>
</dbReference>
<feature type="transmembrane region" description="Helical" evidence="6">
    <location>
        <begin position="12"/>
        <end position="30"/>
    </location>
</feature>
<comment type="catalytic activity">
    <reaction evidence="1">
        <text>ATP + protein L-histidine = ADP + protein N-phospho-L-histidine.</text>
        <dbReference type="EC" id="2.7.13.3"/>
    </reaction>
</comment>
<protein>
    <recommendedName>
        <fullName evidence="2">histidine kinase</fullName>
        <ecNumber evidence="2">2.7.13.3</ecNumber>
    </recommendedName>
</protein>
<dbReference type="EMBL" id="MSCM01000001">
    <property type="protein sequence ID" value="PQJ82250.1"/>
    <property type="molecule type" value="Genomic_DNA"/>
</dbReference>
<comment type="caution">
    <text evidence="9">The sequence shown here is derived from an EMBL/GenBank/DDBJ whole genome shotgun (WGS) entry which is preliminary data.</text>
</comment>
<dbReference type="PANTHER" id="PTHR45339">
    <property type="entry name" value="HYBRID SIGNAL TRANSDUCTION HISTIDINE KINASE J"/>
    <property type="match status" value="1"/>
</dbReference>
<feature type="transmembrane region" description="Helical" evidence="6">
    <location>
        <begin position="36"/>
        <end position="56"/>
    </location>
</feature>
<dbReference type="PANTHER" id="PTHR45339:SF1">
    <property type="entry name" value="HYBRID SIGNAL TRANSDUCTION HISTIDINE KINASE J"/>
    <property type="match status" value="1"/>
</dbReference>
<dbReference type="SUPFAM" id="SSF55874">
    <property type="entry name" value="ATPase domain of HSP90 chaperone/DNA topoisomerase II/histidine kinase"/>
    <property type="match status" value="1"/>
</dbReference>